<evidence type="ECO:0000256" key="2">
    <source>
        <dbReference type="ARBA" id="ARBA00022553"/>
    </source>
</evidence>
<dbReference type="Proteomes" id="UP000295124">
    <property type="component" value="Unassembled WGS sequence"/>
</dbReference>
<dbReference type="PROSITE" id="PS00297">
    <property type="entry name" value="HSP70_1"/>
    <property type="match status" value="1"/>
</dbReference>
<dbReference type="PROSITE" id="PS01036">
    <property type="entry name" value="HSP70_3"/>
    <property type="match status" value="1"/>
</dbReference>
<keyword evidence="3 7" id="KW-0547">Nucleotide-binding</keyword>
<dbReference type="InterPro" id="IPR018181">
    <property type="entry name" value="Heat_shock_70_CS"/>
</dbReference>
<dbReference type="PROSITE" id="PS00329">
    <property type="entry name" value="HSP70_2"/>
    <property type="match status" value="1"/>
</dbReference>
<evidence type="ECO:0000256" key="7">
    <source>
        <dbReference type="RuleBase" id="RU003322"/>
    </source>
</evidence>
<keyword evidence="2" id="KW-0597">Phosphoprotein</keyword>
<dbReference type="RefSeq" id="WP_132167008.1">
    <property type="nucleotide sequence ID" value="NZ_SMKX01000022.1"/>
</dbReference>
<dbReference type="GO" id="GO:0005524">
    <property type="term" value="F:ATP binding"/>
    <property type="evidence" value="ECO:0007669"/>
    <property type="project" value="UniProtKB-KW"/>
</dbReference>
<keyword evidence="6" id="KW-0143">Chaperone</keyword>
<dbReference type="Pfam" id="PF00012">
    <property type="entry name" value="HSP70"/>
    <property type="match status" value="1"/>
</dbReference>
<dbReference type="AlphaFoldDB" id="A0A4R4ZP65"/>
<keyword evidence="9" id="KW-1185">Reference proteome</keyword>
<protein>
    <submittedName>
        <fullName evidence="8">Hsp70 family protein</fullName>
    </submittedName>
</protein>
<dbReference type="InterPro" id="IPR029047">
    <property type="entry name" value="HSP70_peptide-bd_sf"/>
</dbReference>
<dbReference type="FunFam" id="3.30.420.40:FF:000071">
    <property type="entry name" value="Molecular chaperone DnaK"/>
    <property type="match status" value="1"/>
</dbReference>
<evidence type="ECO:0000256" key="6">
    <source>
        <dbReference type="ARBA" id="ARBA00023186"/>
    </source>
</evidence>
<dbReference type="InterPro" id="IPR043129">
    <property type="entry name" value="ATPase_NBD"/>
</dbReference>
<name>A0A4R4ZP65_9ACTN</name>
<dbReference type="GO" id="GO:0140662">
    <property type="term" value="F:ATP-dependent protein folding chaperone"/>
    <property type="evidence" value="ECO:0007669"/>
    <property type="project" value="InterPro"/>
</dbReference>
<comment type="caution">
    <text evidence="8">The sequence shown here is derived from an EMBL/GenBank/DDBJ whole genome shotgun (WGS) entry which is preliminary data.</text>
</comment>
<dbReference type="EMBL" id="SMKX01000022">
    <property type="protein sequence ID" value="TDD60683.1"/>
    <property type="molecule type" value="Genomic_DNA"/>
</dbReference>
<keyword evidence="4 7" id="KW-0067">ATP-binding</keyword>
<evidence type="ECO:0000256" key="1">
    <source>
        <dbReference type="ARBA" id="ARBA00007381"/>
    </source>
</evidence>
<comment type="similarity">
    <text evidence="1 7">Belongs to the heat shock protein 70 family.</text>
</comment>
<dbReference type="Gene3D" id="3.30.420.40">
    <property type="match status" value="2"/>
</dbReference>
<dbReference type="OrthoDB" id="9766019at2"/>
<accession>A0A4R4ZP65</accession>
<keyword evidence="5" id="KW-0346">Stress response</keyword>
<dbReference type="FunFam" id="3.90.640.10:FF:000003">
    <property type="entry name" value="Molecular chaperone DnaK"/>
    <property type="match status" value="1"/>
</dbReference>
<evidence type="ECO:0000256" key="3">
    <source>
        <dbReference type="ARBA" id="ARBA00022741"/>
    </source>
</evidence>
<evidence type="ECO:0000313" key="8">
    <source>
        <dbReference type="EMBL" id="TDD60683.1"/>
    </source>
</evidence>
<gene>
    <name evidence="8" type="ORF">E1263_10430</name>
</gene>
<dbReference type="Gene3D" id="3.90.640.10">
    <property type="entry name" value="Actin, Chain A, domain 4"/>
    <property type="match status" value="1"/>
</dbReference>
<organism evidence="8 9">
    <name type="scientific">Kribbella antibiotica</name>
    <dbReference type="NCBI Taxonomy" id="190195"/>
    <lineage>
        <taxon>Bacteria</taxon>
        <taxon>Bacillati</taxon>
        <taxon>Actinomycetota</taxon>
        <taxon>Actinomycetes</taxon>
        <taxon>Propionibacteriales</taxon>
        <taxon>Kribbellaceae</taxon>
        <taxon>Kribbella</taxon>
    </lineage>
</organism>
<dbReference type="InterPro" id="IPR013126">
    <property type="entry name" value="Hsp_70_fam"/>
</dbReference>
<dbReference type="CDD" id="cd24029">
    <property type="entry name" value="ASKHA_NBD_HSP70_DnaK_HscA_HscC"/>
    <property type="match status" value="1"/>
</dbReference>
<evidence type="ECO:0000256" key="5">
    <source>
        <dbReference type="ARBA" id="ARBA00023016"/>
    </source>
</evidence>
<dbReference type="PANTHER" id="PTHR19375">
    <property type="entry name" value="HEAT SHOCK PROTEIN 70KDA"/>
    <property type="match status" value="1"/>
</dbReference>
<dbReference type="SUPFAM" id="SSF53067">
    <property type="entry name" value="Actin-like ATPase domain"/>
    <property type="match status" value="2"/>
</dbReference>
<proteinExistence type="inferred from homology"/>
<reference evidence="8 9" key="1">
    <citation type="submission" date="2019-03" db="EMBL/GenBank/DDBJ databases">
        <title>Draft genome sequences of novel Actinobacteria.</title>
        <authorList>
            <person name="Sahin N."/>
            <person name="Ay H."/>
            <person name="Saygin H."/>
        </authorList>
    </citation>
    <scope>NUCLEOTIDE SEQUENCE [LARGE SCALE GENOMIC DNA]</scope>
    <source>
        <strain evidence="8 9">JCM 13523</strain>
    </source>
</reference>
<evidence type="ECO:0000256" key="4">
    <source>
        <dbReference type="ARBA" id="ARBA00022840"/>
    </source>
</evidence>
<dbReference type="Gene3D" id="2.60.34.10">
    <property type="entry name" value="Substrate Binding Domain Of DNAk, Chain A, domain 1"/>
    <property type="match status" value="1"/>
</dbReference>
<sequence length="512" mass="54358">MTAVGRIVGIDLGTTFSAIATVMPTGKPVVLSNREGERLTPSVVLFEGAQSVLVGSMAKRSAVTAPLDVVEFVKRQMGNPDWKFETSTGEQYGAEAISAMILTRLKEDAELVLGAGQVTDAVITVPAFFDDARRRATRDAGTIAGLNVLRVLNEPTAAALAYGFVNHGDQTVLVFDLGGGTFDVTVLRIAGSDFDVIGTDGLHELGGFEWDNRLMEWLNDQFRQAGGPDLSEPFESAADLRDKAELAKHVLSQATTARVVLSGGGVTKSIIITREVFEGITADLLNQSRDLMISLVEEMGLAFSDIDNILLVGGSTRMPMVPRMVADISGRQPLQVDNVDELVALGAAIQADLLGPDGPMLDGPAPRISDVTSQGLGVIALNDQRIPCNTIVVARNSKIPSQGAEIFGTADDGQTAIRVHVTQGDDEDPGYVRLVTKGRYPDGGQPLAIPPYDAGAPIQVVLHYDIDQTIQVEVIDLTAGASLGTFEVDNVANLTDEELAEAIRKNKELGVG</sequence>
<evidence type="ECO:0000313" key="9">
    <source>
        <dbReference type="Proteomes" id="UP000295124"/>
    </source>
</evidence>
<dbReference type="PRINTS" id="PR00301">
    <property type="entry name" value="HEATSHOCK70"/>
</dbReference>
<dbReference type="SUPFAM" id="SSF100920">
    <property type="entry name" value="Heat shock protein 70kD (HSP70), peptide-binding domain"/>
    <property type="match status" value="1"/>
</dbReference>